<reference evidence="2" key="2">
    <citation type="journal article" date="2015" name="Data Brief">
        <title>Shoot transcriptome of the giant reed, Arundo donax.</title>
        <authorList>
            <person name="Barrero R.A."/>
            <person name="Guerrero F.D."/>
            <person name="Moolhuijzen P."/>
            <person name="Goolsby J.A."/>
            <person name="Tidwell J."/>
            <person name="Bellgard S.E."/>
            <person name="Bellgard M.I."/>
        </authorList>
    </citation>
    <scope>NUCLEOTIDE SEQUENCE</scope>
    <source>
        <tissue evidence="2">Shoot tissue taken approximately 20 cm above the soil surface</tissue>
    </source>
</reference>
<name>A0A0A8Y165_ARUDO</name>
<accession>A0A0A8Y165</accession>
<protein>
    <submittedName>
        <fullName evidence="2">Uncharacterized protein</fullName>
    </submittedName>
</protein>
<sequence length="35" mass="3882">MIPVRSILATRSENSRDSTRRNLNSNGGGIHFDIP</sequence>
<evidence type="ECO:0000256" key="1">
    <source>
        <dbReference type="SAM" id="MobiDB-lite"/>
    </source>
</evidence>
<feature type="compositionally biased region" description="Gly residues" evidence="1">
    <location>
        <begin position="26"/>
        <end position="35"/>
    </location>
</feature>
<dbReference type="EMBL" id="GBRH01278119">
    <property type="protein sequence ID" value="JAD19776.1"/>
    <property type="molecule type" value="Transcribed_RNA"/>
</dbReference>
<evidence type="ECO:0000313" key="2">
    <source>
        <dbReference type="EMBL" id="JAD19776.1"/>
    </source>
</evidence>
<dbReference type="AlphaFoldDB" id="A0A0A8Y165"/>
<proteinExistence type="predicted"/>
<feature type="region of interest" description="Disordered" evidence="1">
    <location>
        <begin position="1"/>
        <end position="35"/>
    </location>
</feature>
<organism evidence="2">
    <name type="scientific">Arundo donax</name>
    <name type="common">Giant reed</name>
    <name type="synonym">Donax arundinaceus</name>
    <dbReference type="NCBI Taxonomy" id="35708"/>
    <lineage>
        <taxon>Eukaryota</taxon>
        <taxon>Viridiplantae</taxon>
        <taxon>Streptophyta</taxon>
        <taxon>Embryophyta</taxon>
        <taxon>Tracheophyta</taxon>
        <taxon>Spermatophyta</taxon>
        <taxon>Magnoliopsida</taxon>
        <taxon>Liliopsida</taxon>
        <taxon>Poales</taxon>
        <taxon>Poaceae</taxon>
        <taxon>PACMAD clade</taxon>
        <taxon>Arundinoideae</taxon>
        <taxon>Arundineae</taxon>
        <taxon>Arundo</taxon>
    </lineage>
</organism>
<reference evidence="2" key="1">
    <citation type="submission" date="2014-09" db="EMBL/GenBank/DDBJ databases">
        <authorList>
            <person name="Magalhaes I.L.F."/>
            <person name="Oliveira U."/>
            <person name="Santos F.R."/>
            <person name="Vidigal T.H.D.A."/>
            <person name="Brescovit A.D."/>
            <person name="Santos A.J."/>
        </authorList>
    </citation>
    <scope>NUCLEOTIDE SEQUENCE</scope>
    <source>
        <tissue evidence="2">Shoot tissue taken approximately 20 cm above the soil surface</tissue>
    </source>
</reference>